<gene>
    <name evidence="5" type="ORF">Hokovirus_2_156</name>
</gene>
<keyword evidence="2" id="KW-0378">Hydrolase</keyword>
<feature type="short sequence motif" description="GXSXG" evidence="2">
    <location>
        <begin position="177"/>
        <end position="181"/>
    </location>
</feature>
<evidence type="ECO:0000256" key="1">
    <source>
        <dbReference type="ARBA" id="ARBA00023098"/>
    </source>
</evidence>
<dbReference type="EMBL" id="KY684104">
    <property type="protein sequence ID" value="ARF10629.1"/>
    <property type="molecule type" value="Genomic_DNA"/>
</dbReference>
<sequence length="411" mass="47671">MFKLYLLFYLLYYKTMDNINKQVNNNQVNQVNNNQVNQVNNNQVNNNQVNRVNNNQDDNDKVNDKVNNDQGNNDQVNQGNNDQINNDRDNNDQDNNDQDNNKQNNSNQDQDNNNQVNNDQDHNRQNNDMLINNQDKNFINKNILVFSGGGIKGIALIGCLRILEKLEIINNIKIFAGASVGSLIIALYNLGYCANELYKFIKDFNFETTQNIDVMNIFSCFGIDNGKKIELMIEKLIINKKYDKNITLLELYEKTKKELIFSSVCLNTTQVEYISYKNYPDLSLIKAIRMSISIPWYYTPVEINGKLYVDGGCIDNYPIHLFKNEIQNVIGIYLLDSYTDIETINNFETFSSQVIKCFMKGMSFNSTKSYENYTIFVDLRDINIINYNLSIDKKKELCKIGLQSVLNWIKN</sequence>
<dbReference type="GO" id="GO:0016787">
    <property type="term" value="F:hydrolase activity"/>
    <property type="evidence" value="ECO:0007669"/>
    <property type="project" value="UniProtKB-UniRule"/>
</dbReference>
<keyword evidence="2" id="KW-0442">Lipid degradation</keyword>
<dbReference type="SUPFAM" id="SSF52151">
    <property type="entry name" value="FabD/lysophospholipase-like"/>
    <property type="match status" value="1"/>
</dbReference>
<reference evidence="5" key="1">
    <citation type="journal article" date="2017" name="Science">
        <title>Giant viruses with an expanded complement of translation system components.</title>
        <authorList>
            <person name="Schulz F."/>
            <person name="Yutin N."/>
            <person name="Ivanova N.N."/>
            <person name="Ortega D.R."/>
            <person name="Lee T.K."/>
            <person name="Vierheilig J."/>
            <person name="Daims H."/>
            <person name="Horn M."/>
            <person name="Wagner M."/>
            <person name="Jensen G.J."/>
            <person name="Kyrpides N.C."/>
            <person name="Koonin E.V."/>
            <person name="Woyke T."/>
        </authorList>
    </citation>
    <scope>NUCLEOTIDE SEQUENCE</scope>
    <source>
        <strain evidence="5">HKV1</strain>
    </source>
</reference>
<protein>
    <submittedName>
        <fullName evidence="5">Patatin-like phospholipase</fullName>
    </submittedName>
</protein>
<feature type="compositionally biased region" description="Low complexity" evidence="3">
    <location>
        <begin position="43"/>
        <end position="56"/>
    </location>
</feature>
<dbReference type="Pfam" id="PF01734">
    <property type="entry name" value="Patatin"/>
    <property type="match status" value="1"/>
</dbReference>
<accession>A0A1V0SFX9</accession>
<evidence type="ECO:0000256" key="3">
    <source>
        <dbReference type="SAM" id="MobiDB-lite"/>
    </source>
</evidence>
<dbReference type="PANTHER" id="PTHR46394">
    <property type="entry name" value="ANNEXIN"/>
    <property type="match status" value="1"/>
</dbReference>
<feature type="short sequence motif" description="DGA/G" evidence="2">
    <location>
        <begin position="310"/>
        <end position="312"/>
    </location>
</feature>
<keyword evidence="1 2" id="KW-0443">Lipid metabolism</keyword>
<dbReference type="GO" id="GO:0016042">
    <property type="term" value="P:lipid catabolic process"/>
    <property type="evidence" value="ECO:0007669"/>
    <property type="project" value="UniProtKB-UniRule"/>
</dbReference>
<evidence type="ECO:0000256" key="2">
    <source>
        <dbReference type="PROSITE-ProRule" id="PRU01161"/>
    </source>
</evidence>
<dbReference type="PANTHER" id="PTHR46394:SF1">
    <property type="entry name" value="PNPLA DOMAIN-CONTAINING PROTEIN"/>
    <property type="match status" value="1"/>
</dbReference>
<dbReference type="InterPro" id="IPR016035">
    <property type="entry name" value="Acyl_Trfase/lysoPLipase"/>
</dbReference>
<dbReference type="Gene3D" id="3.40.1090.10">
    <property type="entry name" value="Cytosolic phospholipase A2 catalytic domain"/>
    <property type="match status" value="2"/>
</dbReference>
<evidence type="ECO:0000313" key="5">
    <source>
        <dbReference type="EMBL" id="ARF10629.1"/>
    </source>
</evidence>
<feature type="short sequence motif" description="GXGXXG" evidence="2">
    <location>
        <begin position="148"/>
        <end position="153"/>
    </location>
</feature>
<name>A0A1V0SFX9_9VIRU</name>
<dbReference type="InterPro" id="IPR052580">
    <property type="entry name" value="Lipid_Hydrolase"/>
</dbReference>
<feature type="active site" description="Proton acceptor" evidence="2">
    <location>
        <position position="310"/>
    </location>
</feature>
<feature type="region of interest" description="Disordered" evidence="3">
    <location>
        <begin position="43"/>
        <end position="128"/>
    </location>
</feature>
<feature type="compositionally biased region" description="Basic and acidic residues" evidence="3">
    <location>
        <begin position="58"/>
        <end position="67"/>
    </location>
</feature>
<organism evidence="5">
    <name type="scientific">Hokovirus HKV1</name>
    <dbReference type="NCBI Taxonomy" id="1977638"/>
    <lineage>
        <taxon>Viruses</taxon>
        <taxon>Varidnaviria</taxon>
        <taxon>Bamfordvirae</taxon>
        <taxon>Nucleocytoviricota</taxon>
        <taxon>Megaviricetes</taxon>
        <taxon>Imitervirales</taxon>
        <taxon>Mimiviridae</taxon>
        <taxon>Klosneuvirinae</taxon>
        <taxon>Hokovirus</taxon>
    </lineage>
</organism>
<feature type="domain" description="PNPLA" evidence="4">
    <location>
        <begin position="144"/>
        <end position="323"/>
    </location>
</feature>
<feature type="compositionally biased region" description="Low complexity" evidence="3">
    <location>
        <begin position="68"/>
        <end position="84"/>
    </location>
</feature>
<dbReference type="PROSITE" id="PS51635">
    <property type="entry name" value="PNPLA"/>
    <property type="match status" value="1"/>
</dbReference>
<feature type="compositionally biased region" description="Low complexity" evidence="3">
    <location>
        <begin position="101"/>
        <end position="118"/>
    </location>
</feature>
<evidence type="ECO:0000259" key="4">
    <source>
        <dbReference type="PROSITE" id="PS51635"/>
    </source>
</evidence>
<dbReference type="InterPro" id="IPR002641">
    <property type="entry name" value="PNPLA_dom"/>
</dbReference>
<feature type="active site" description="Nucleophile" evidence="2">
    <location>
        <position position="179"/>
    </location>
</feature>
<proteinExistence type="predicted"/>